<reference evidence="1 2" key="1">
    <citation type="journal article" date="2010" name="Virol. J.">
        <title>Genomes of the T4-related bacteriophages as windows on microbial genome evolution.</title>
        <authorList>
            <person name="Petrov V.M."/>
            <person name="Ratnayaka S."/>
            <person name="Nolan J.M."/>
            <person name="Miller E.S."/>
            <person name="Karam J.D."/>
        </authorList>
    </citation>
    <scope>NUCLEOTIDE SEQUENCE [LARGE SCALE GENOMIC DNA]</scope>
</reference>
<name>E5EPJ5_9CAUD</name>
<dbReference type="EMBL" id="HM004124">
    <property type="protein sequence ID" value="ADG59961.1"/>
    <property type="molecule type" value="Genomic_DNA"/>
</dbReference>
<evidence type="ECO:0000313" key="2">
    <source>
        <dbReference type="Proteomes" id="UP000008731"/>
    </source>
</evidence>
<dbReference type="GeneID" id="9926495"/>
<organism evidence="1 2">
    <name type="scientific">Acinetobacter phage Acj9</name>
    <dbReference type="NCBI Taxonomy" id="760939"/>
    <lineage>
        <taxon>Viruses</taxon>
        <taxon>Duplodnaviria</taxon>
        <taxon>Heunggongvirae</taxon>
        <taxon>Uroviricota</taxon>
        <taxon>Caudoviricetes</taxon>
        <taxon>Pantevenvirales</taxon>
        <taxon>Straboviridae</taxon>
        <taxon>Twarogvirinae</taxon>
        <taxon>Acajnonavirus</taxon>
        <taxon>Acajnonavirus acj9</taxon>
    </lineage>
</organism>
<proteinExistence type="predicted"/>
<gene>
    <name evidence="1" type="ORF">Acj9p061</name>
</gene>
<dbReference type="RefSeq" id="YP_004010198.1">
    <property type="nucleotide sequence ID" value="NC_014663.1"/>
</dbReference>
<accession>E5EPJ5</accession>
<dbReference type="Proteomes" id="UP000008731">
    <property type="component" value="Segment"/>
</dbReference>
<keyword evidence="2" id="KW-1185">Reference proteome</keyword>
<dbReference type="KEGG" id="vg:9926495"/>
<evidence type="ECO:0000313" key="1">
    <source>
        <dbReference type="EMBL" id="ADG59961.1"/>
    </source>
</evidence>
<sequence>MNIHKIETQLREKARVIKLHLFMLRAHMGALETKKVYQDAACVTAQGLEQFADARFHDREADKLEAALKSLSQIEYAMVRDQKSIGLVIQRIKSFNGRKAKFVEPNKMIEATLYTELLEEAVIQLSRTYDYRTRHYEFGAGW</sequence>
<protein>
    <submittedName>
        <fullName evidence="1">Uncharacterized protein</fullName>
    </submittedName>
</protein>